<dbReference type="AlphaFoldDB" id="A0A9P7DAI5"/>
<dbReference type="RefSeq" id="XP_041153017.1">
    <property type="nucleotide sequence ID" value="XM_041300888.1"/>
</dbReference>
<proteinExistence type="predicted"/>
<organism evidence="1 2">
    <name type="scientific">Suillus plorans</name>
    <dbReference type="NCBI Taxonomy" id="116603"/>
    <lineage>
        <taxon>Eukaryota</taxon>
        <taxon>Fungi</taxon>
        <taxon>Dikarya</taxon>
        <taxon>Basidiomycota</taxon>
        <taxon>Agaricomycotina</taxon>
        <taxon>Agaricomycetes</taxon>
        <taxon>Agaricomycetidae</taxon>
        <taxon>Boletales</taxon>
        <taxon>Suillineae</taxon>
        <taxon>Suillaceae</taxon>
        <taxon>Suillus</taxon>
    </lineage>
</organism>
<dbReference type="OrthoDB" id="10616504at2759"/>
<gene>
    <name evidence="1" type="ORF">HD556DRAFT_1314162</name>
</gene>
<dbReference type="Proteomes" id="UP000719766">
    <property type="component" value="Unassembled WGS sequence"/>
</dbReference>
<dbReference type="EMBL" id="JABBWE010000108">
    <property type="protein sequence ID" value="KAG1785534.1"/>
    <property type="molecule type" value="Genomic_DNA"/>
</dbReference>
<name>A0A9P7DAI5_9AGAM</name>
<evidence type="ECO:0000313" key="2">
    <source>
        <dbReference type="Proteomes" id="UP000719766"/>
    </source>
</evidence>
<accession>A0A9P7DAI5</accession>
<keyword evidence="2" id="KW-1185">Reference proteome</keyword>
<evidence type="ECO:0000313" key="1">
    <source>
        <dbReference type="EMBL" id="KAG1785534.1"/>
    </source>
</evidence>
<protein>
    <submittedName>
        <fullName evidence="1">Uncharacterized protein</fullName>
    </submittedName>
</protein>
<sequence length="122" mass="13935">MEGAIPGIFLDGLNTTGTLDTICQNSKFDLVPAIYSLGLVTGDYLDYEYEEDENMYMRFHNIWEFWAYNIAFDIFQAPYYAFSQTMMAEPGSDNISSSSTRRGVVPVLLCVVYGYFGDLVWR</sequence>
<reference evidence="1" key="1">
    <citation type="journal article" date="2020" name="New Phytol.">
        <title>Comparative genomics reveals dynamic genome evolution in host specialist ectomycorrhizal fungi.</title>
        <authorList>
            <person name="Lofgren L.A."/>
            <person name="Nguyen N.H."/>
            <person name="Vilgalys R."/>
            <person name="Ruytinx J."/>
            <person name="Liao H.L."/>
            <person name="Branco S."/>
            <person name="Kuo A."/>
            <person name="LaButti K."/>
            <person name="Lipzen A."/>
            <person name="Andreopoulos W."/>
            <person name="Pangilinan J."/>
            <person name="Riley R."/>
            <person name="Hundley H."/>
            <person name="Na H."/>
            <person name="Barry K."/>
            <person name="Grigoriev I.V."/>
            <person name="Stajich J.E."/>
            <person name="Kennedy P.G."/>
        </authorList>
    </citation>
    <scope>NUCLEOTIDE SEQUENCE</scope>
    <source>
        <strain evidence="1">S12</strain>
    </source>
</reference>
<dbReference type="GeneID" id="64594652"/>
<comment type="caution">
    <text evidence="1">The sequence shown here is derived from an EMBL/GenBank/DDBJ whole genome shotgun (WGS) entry which is preliminary data.</text>
</comment>